<dbReference type="PANTHER" id="PTHR37807:SF3">
    <property type="entry name" value="OS07G0160300 PROTEIN"/>
    <property type="match status" value="1"/>
</dbReference>
<gene>
    <name evidence="2" type="ORF">GCM10011575_10920</name>
</gene>
<evidence type="ECO:0000259" key="1">
    <source>
        <dbReference type="Pfam" id="PF00004"/>
    </source>
</evidence>
<comment type="caution">
    <text evidence="2">The sequence shown here is derived from an EMBL/GenBank/DDBJ whole genome shotgun (WGS) entry which is preliminary data.</text>
</comment>
<accession>A0A917W0P5</accession>
<protein>
    <recommendedName>
        <fullName evidence="1">ATPase AAA-type core domain-containing protein</fullName>
    </recommendedName>
</protein>
<proteinExistence type="predicted"/>
<name>A0A917W0P5_9ACTN</name>
<evidence type="ECO:0000313" key="2">
    <source>
        <dbReference type="EMBL" id="GGL54361.1"/>
    </source>
</evidence>
<evidence type="ECO:0000313" key="3">
    <source>
        <dbReference type="Proteomes" id="UP000613840"/>
    </source>
</evidence>
<dbReference type="PANTHER" id="PTHR37807">
    <property type="entry name" value="OS07G0160300 PROTEIN"/>
    <property type="match status" value="1"/>
</dbReference>
<dbReference type="InterPro" id="IPR003959">
    <property type="entry name" value="ATPase_AAA_core"/>
</dbReference>
<dbReference type="Gene3D" id="3.40.50.300">
    <property type="entry name" value="P-loop containing nucleotide triphosphate hydrolases"/>
    <property type="match status" value="2"/>
</dbReference>
<organism evidence="2 3">
    <name type="scientific">Microlunatus endophyticus</name>
    <dbReference type="NCBI Taxonomy" id="1716077"/>
    <lineage>
        <taxon>Bacteria</taxon>
        <taxon>Bacillati</taxon>
        <taxon>Actinomycetota</taxon>
        <taxon>Actinomycetes</taxon>
        <taxon>Propionibacteriales</taxon>
        <taxon>Propionibacteriaceae</taxon>
        <taxon>Microlunatus</taxon>
    </lineage>
</organism>
<dbReference type="InterPro" id="IPR027417">
    <property type="entry name" value="P-loop_NTPase"/>
</dbReference>
<dbReference type="GO" id="GO:0005524">
    <property type="term" value="F:ATP binding"/>
    <property type="evidence" value="ECO:0007669"/>
    <property type="project" value="InterPro"/>
</dbReference>
<feature type="domain" description="ATPase AAA-type core" evidence="1">
    <location>
        <begin position="28"/>
        <end position="62"/>
    </location>
</feature>
<dbReference type="SUPFAM" id="SSF52540">
    <property type="entry name" value="P-loop containing nucleoside triphosphate hydrolases"/>
    <property type="match status" value="1"/>
</dbReference>
<sequence length="163" mass="17558">MLAADAPIVEPRMVDMVNGAQRGRPVLILISGLQGTGKTTLAAAVAASLEADQTMLATETLAEGRSAVVESVMARGLRREWQSDAAALGAPCIVVECICSDVALHERRVAERYESGSSAITWQRVLDDARTYQPTQDPDYVADAVEPVERHVDAVVTLVRRRS</sequence>
<keyword evidence="3" id="KW-1185">Reference proteome</keyword>
<reference evidence="2" key="1">
    <citation type="journal article" date="2014" name="Int. J. Syst. Evol. Microbiol.">
        <title>Complete genome sequence of Corynebacterium casei LMG S-19264T (=DSM 44701T), isolated from a smear-ripened cheese.</title>
        <authorList>
            <consortium name="US DOE Joint Genome Institute (JGI-PGF)"/>
            <person name="Walter F."/>
            <person name="Albersmeier A."/>
            <person name="Kalinowski J."/>
            <person name="Ruckert C."/>
        </authorList>
    </citation>
    <scope>NUCLEOTIDE SEQUENCE</scope>
    <source>
        <strain evidence="2">CGMCC 4.7306</strain>
    </source>
</reference>
<dbReference type="Proteomes" id="UP000613840">
    <property type="component" value="Unassembled WGS sequence"/>
</dbReference>
<dbReference type="Pfam" id="PF00004">
    <property type="entry name" value="AAA"/>
    <property type="match status" value="1"/>
</dbReference>
<reference evidence="2" key="2">
    <citation type="submission" date="2020-09" db="EMBL/GenBank/DDBJ databases">
        <authorList>
            <person name="Sun Q."/>
            <person name="Zhou Y."/>
        </authorList>
    </citation>
    <scope>NUCLEOTIDE SEQUENCE</scope>
    <source>
        <strain evidence="2">CGMCC 4.7306</strain>
    </source>
</reference>
<dbReference type="EMBL" id="BMMZ01000002">
    <property type="protein sequence ID" value="GGL54361.1"/>
    <property type="molecule type" value="Genomic_DNA"/>
</dbReference>
<dbReference type="GO" id="GO:0016887">
    <property type="term" value="F:ATP hydrolysis activity"/>
    <property type="evidence" value="ECO:0007669"/>
    <property type="project" value="InterPro"/>
</dbReference>
<dbReference type="AlphaFoldDB" id="A0A917W0P5"/>